<evidence type="ECO:0000256" key="1">
    <source>
        <dbReference type="SAM" id="Phobius"/>
    </source>
</evidence>
<reference evidence="2" key="1">
    <citation type="journal article" date="2020" name="mSystems">
        <title>Genome- and Community-Level Interaction Insights into Carbon Utilization and Element Cycling Functions of Hydrothermarchaeota in Hydrothermal Sediment.</title>
        <authorList>
            <person name="Zhou Z."/>
            <person name="Liu Y."/>
            <person name="Xu W."/>
            <person name="Pan J."/>
            <person name="Luo Z.H."/>
            <person name="Li M."/>
        </authorList>
    </citation>
    <scope>NUCLEOTIDE SEQUENCE [LARGE SCALE GENOMIC DNA]</scope>
    <source>
        <strain evidence="2">SpSt-855</strain>
    </source>
</reference>
<protein>
    <submittedName>
        <fullName evidence="2">Uncharacterized protein</fullName>
    </submittedName>
</protein>
<proteinExistence type="predicted"/>
<feature type="transmembrane region" description="Helical" evidence="1">
    <location>
        <begin position="20"/>
        <end position="40"/>
    </location>
</feature>
<sequence>MSAARTLKGYIFWTYERGSFHYDVMVTLILAFIFVTPHLWNYGDHPQLAKEVRQRILVQTAPQGMLIYDIPASQVTPGAETTLQARLVSAVAPISGAVVADHYVVVKDSAGHVAAYRLWAHR</sequence>
<evidence type="ECO:0000313" key="2">
    <source>
        <dbReference type="EMBL" id="HGY95237.1"/>
    </source>
</evidence>
<dbReference type="AlphaFoldDB" id="A0A7V5CU40"/>
<accession>A0A7V5CU40</accession>
<name>A0A7V5CU40_9BACT</name>
<dbReference type="EMBL" id="DTKL01000071">
    <property type="protein sequence ID" value="HGY95237.1"/>
    <property type="molecule type" value="Genomic_DNA"/>
</dbReference>
<comment type="caution">
    <text evidence="2">The sequence shown here is derived from an EMBL/GenBank/DDBJ whole genome shotgun (WGS) entry which is preliminary data.</text>
</comment>
<keyword evidence="1" id="KW-0812">Transmembrane</keyword>
<gene>
    <name evidence="2" type="ORF">ENW50_11220</name>
</gene>
<keyword evidence="1" id="KW-0472">Membrane</keyword>
<organism evidence="2">
    <name type="scientific">Acidobacterium capsulatum</name>
    <dbReference type="NCBI Taxonomy" id="33075"/>
    <lineage>
        <taxon>Bacteria</taxon>
        <taxon>Pseudomonadati</taxon>
        <taxon>Acidobacteriota</taxon>
        <taxon>Terriglobia</taxon>
        <taxon>Terriglobales</taxon>
        <taxon>Acidobacteriaceae</taxon>
        <taxon>Acidobacterium</taxon>
    </lineage>
</organism>
<keyword evidence="1" id="KW-1133">Transmembrane helix</keyword>